<proteinExistence type="predicted"/>
<protein>
    <submittedName>
        <fullName evidence="1">Uncharacterized protein</fullName>
    </submittedName>
</protein>
<dbReference type="Proteomes" id="UP000593573">
    <property type="component" value="Unassembled WGS sequence"/>
</dbReference>
<evidence type="ECO:0000313" key="2">
    <source>
        <dbReference type="Proteomes" id="UP000593573"/>
    </source>
</evidence>
<comment type="caution">
    <text evidence="1">The sequence shown here is derived from an EMBL/GenBank/DDBJ whole genome shotgun (WGS) entry which is preliminary data.</text>
</comment>
<dbReference type="EMBL" id="JABFAB010000007">
    <property type="protein sequence ID" value="MBA0653522.1"/>
    <property type="molecule type" value="Genomic_DNA"/>
</dbReference>
<dbReference type="AlphaFoldDB" id="A0A7J8UT26"/>
<gene>
    <name evidence="1" type="ORF">Goklo_020687</name>
</gene>
<organism evidence="1 2">
    <name type="scientific">Gossypium klotzschianum</name>
    <dbReference type="NCBI Taxonomy" id="34286"/>
    <lineage>
        <taxon>Eukaryota</taxon>
        <taxon>Viridiplantae</taxon>
        <taxon>Streptophyta</taxon>
        <taxon>Embryophyta</taxon>
        <taxon>Tracheophyta</taxon>
        <taxon>Spermatophyta</taxon>
        <taxon>Magnoliopsida</taxon>
        <taxon>eudicotyledons</taxon>
        <taxon>Gunneridae</taxon>
        <taxon>Pentapetalae</taxon>
        <taxon>rosids</taxon>
        <taxon>malvids</taxon>
        <taxon>Malvales</taxon>
        <taxon>Malvaceae</taxon>
        <taxon>Malvoideae</taxon>
        <taxon>Gossypium</taxon>
    </lineage>
</organism>
<reference evidence="1 2" key="1">
    <citation type="journal article" date="2019" name="Genome Biol. Evol.">
        <title>Insights into the evolution of the New World diploid cottons (Gossypium, subgenus Houzingenia) based on genome sequencing.</title>
        <authorList>
            <person name="Grover C.E."/>
            <person name="Arick M.A. 2nd"/>
            <person name="Thrash A."/>
            <person name="Conover J.L."/>
            <person name="Sanders W.S."/>
            <person name="Peterson D.G."/>
            <person name="Frelichowski J.E."/>
            <person name="Scheffler J.A."/>
            <person name="Scheffler B.E."/>
            <person name="Wendel J.F."/>
        </authorList>
    </citation>
    <scope>NUCLEOTIDE SEQUENCE [LARGE SCALE GENOMIC DNA]</scope>
    <source>
        <strain evidence="1">57</strain>
        <tissue evidence="1">Leaf</tissue>
    </source>
</reference>
<evidence type="ECO:0000313" key="1">
    <source>
        <dbReference type="EMBL" id="MBA0653522.1"/>
    </source>
</evidence>
<accession>A0A7J8UT26</accession>
<name>A0A7J8UT26_9ROSI</name>
<sequence length="65" mass="7153">MPAIVFTKLKPVVYTGFQRSLTGKQVPLSDSPSSLLRQLKFLSVNSGLIQSFSYSGKCLSDNRCI</sequence>
<keyword evidence="2" id="KW-1185">Reference proteome</keyword>